<comment type="caution">
    <text evidence="1">The sequence shown here is derived from an EMBL/GenBank/DDBJ whole genome shotgun (WGS) entry which is preliminary data.</text>
</comment>
<dbReference type="eggNOG" id="ENOG50332QG">
    <property type="taxonomic scope" value="Bacteria"/>
</dbReference>
<proteinExistence type="predicted"/>
<dbReference type="STRING" id="883113.HMPREF9708_00574"/>
<organism evidence="1 2">
    <name type="scientific">Facklamia languida CCUG 37842</name>
    <dbReference type="NCBI Taxonomy" id="883113"/>
    <lineage>
        <taxon>Bacteria</taxon>
        <taxon>Bacillati</taxon>
        <taxon>Bacillota</taxon>
        <taxon>Bacilli</taxon>
        <taxon>Lactobacillales</taxon>
        <taxon>Aerococcaceae</taxon>
        <taxon>Facklamia</taxon>
    </lineage>
</organism>
<evidence type="ECO:0000313" key="2">
    <source>
        <dbReference type="Proteomes" id="UP000006190"/>
    </source>
</evidence>
<dbReference type="Pfam" id="PF09148">
    <property type="entry name" value="DUF1934"/>
    <property type="match status" value="1"/>
</dbReference>
<dbReference type="Gene3D" id="2.40.128.20">
    <property type="match status" value="1"/>
</dbReference>
<dbReference type="Proteomes" id="UP000006190">
    <property type="component" value="Unassembled WGS sequence"/>
</dbReference>
<keyword evidence="2" id="KW-1185">Reference proteome</keyword>
<reference evidence="1 2" key="1">
    <citation type="submission" date="2012-01" db="EMBL/GenBank/DDBJ databases">
        <title>The Genome Sequence of Facklamia languida CCUG 37842.</title>
        <authorList>
            <consortium name="The Broad Institute Genome Sequencing Platform"/>
            <person name="Earl A."/>
            <person name="Ward D."/>
            <person name="Feldgarden M."/>
            <person name="Gevers D."/>
            <person name="Huys G."/>
            <person name="Young S.K."/>
            <person name="Zeng Q."/>
            <person name="Gargeya S."/>
            <person name="Fitzgerald M."/>
            <person name="Haas B."/>
            <person name="Abouelleil A."/>
            <person name="Alvarado L."/>
            <person name="Arachchi H.M."/>
            <person name="Berlin A."/>
            <person name="Chapman S.B."/>
            <person name="Gearin G."/>
            <person name="Goldberg J."/>
            <person name="Griggs A."/>
            <person name="Gujja S."/>
            <person name="Hansen M."/>
            <person name="Heiman D."/>
            <person name="Howarth C."/>
            <person name="Larimer J."/>
            <person name="Lui A."/>
            <person name="MacDonald P.J.P."/>
            <person name="McCowen C."/>
            <person name="Montmayeur A."/>
            <person name="Murphy C."/>
            <person name="Neiman D."/>
            <person name="Pearson M."/>
            <person name="Priest M."/>
            <person name="Roberts A."/>
            <person name="Saif S."/>
            <person name="Shea T."/>
            <person name="Sisk P."/>
            <person name="Stolte C."/>
            <person name="Sykes S."/>
            <person name="Wortman J."/>
            <person name="Nusbaum C."/>
            <person name="Birren B."/>
        </authorList>
    </citation>
    <scope>NUCLEOTIDE SEQUENCE [LARGE SCALE GENOMIC DNA]</scope>
    <source>
        <strain evidence="1 2">CCUG 37842</strain>
    </source>
</reference>
<dbReference type="SUPFAM" id="SSF50814">
    <property type="entry name" value="Lipocalins"/>
    <property type="match status" value="1"/>
</dbReference>
<dbReference type="OrthoDB" id="2139523at2"/>
<dbReference type="InterPro" id="IPR015231">
    <property type="entry name" value="DUF1934"/>
</dbReference>
<protein>
    <recommendedName>
        <fullName evidence="3">DUF1934 domain-containing protein</fullName>
    </recommendedName>
</protein>
<accession>H3NHN9</accession>
<dbReference type="RefSeq" id="WP_006308601.1">
    <property type="nucleotide sequence ID" value="NZ_JH601133.1"/>
</dbReference>
<gene>
    <name evidence="1" type="ORF">HMPREF9708_00574</name>
</gene>
<dbReference type="AlphaFoldDB" id="H3NHN9"/>
<evidence type="ECO:0008006" key="3">
    <source>
        <dbReference type="Google" id="ProtNLM"/>
    </source>
</evidence>
<name>H3NHN9_9LACT</name>
<dbReference type="InterPro" id="IPR012674">
    <property type="entry name" value="Calycin"/>
</dbReference>
<sequence length="138" mass="16200">MERKRIKIQVHQRIHYAHSQEKDTFHLETEGDLLVLRTYSCLTYYDQDGVEITIKWYPQARPGTPYVEIHQPHHQLVFNPLRPTFSRYQTPQGEWPLTILTQDVKGVAPAPSSLSVAYQIKQGDHLLGDYYFQLKFSD</sequence>
<dbReference type="EMBL" id="AGEG01000003">
    <property type="protein sequence ID" value="EHR37945.1"/>
    <property type="molecule type" value="Genomic_DNA"/>
</dbReference>
<dbReference type="HOGENOM" id="CLU_1862193_0_0_9"/>
<dbReference type="PATRIC" id="fig|883113.3.peg.577"/>
<evidence type="ECO:0000313" key="1">
    <source>
        <dbReference type="EMBL" id="EHR37945.1"/>
    </source>
</evidence>